<protein>
    <submittedName>
        <fullName evidence="9">Predicted nucleic acid-binding protein, contains PIN domain</fullName>
    </submittedName>
</protein>
<dbReference type="InterPro" id="IPR022907">
    <property type="entry name" value="VapC_family"/>
</dbReference>
<dbReference type="InterPro" id="IPR029060">
    <property type="entry name" value="PIN-like_dom_sf"/>
</dbReference>
<dbReference type="AlphaFoldDB" id="A0A2U3NFN2"/>
<evidence type="ECO:0000256" key="4">
    <source>
        <dbReference type="ARBA" id="ARBA00022723"/>
    </source>
</evidence>
<keyword evidence="6" id="KW-0460">Magnesium</keyword>
<proteinExistence type="inferred from homology"/>
<keyword evidence="5" id="KW-0378">Hydrolase</keyword>
<comment type="cofactor">
    <cofactor evidence="1">
        <name>Mg(2+)</name>
        <dbReference type="ChEBI" id="CHEBI:18420"/>
    </cofactor>
</comment>
<dbReference type="EMBL" id="FTRV01000015">
    <property type="protein sequence ID" value="SPM30356.1"/>
    <property type="molecule type" value="Genomic_DNA"/>
</dbReference>
<feature type="domain" description="PIN" evidence="8">
    <location>
        <begin position="11"/>
        <end position="127"/>
    </location>
</feature>
<sequence>VAEAPRPPLGLIDTSVVIDLDHIDAEQLPIELAISALTMAELAAGPHATAEAHERARRQDRLQRAEASFDPLPFDGDSARAYGRIYAAIVAAGRKARGPRAVDLLIAATAVAANLALYTRNVDDFRGLDDLLTIVGV</sequence>
<dbReference type="CDD" id="cd18732">
    <property type="entry name" value="PIN_MtVapC4-C5_like"/>
    <property type="match status" value="1"/>
</dbReference>
<reference evidence="9 10" key="1">
    <citation type="submission" date="2017-01" db="EMBL/GenBank/DDBJ databases">
        <authorList>
            <consortium name="Urmite Genomes"/>
        </authorList>
    </citation>
    <scope>NUCLEOTIDE SEQUENCE [LARGE SCALE GENOMIC DNA]</scope>
    <source>
        <strain evidence="9 10">AB308</strain>
    </source>
</reference>
<dbReference type="GO" id="GO:0016787">
    <property type="term" value="F:hydrolase activity"/>
    <property type="evidence" value="ECO:0007669"/>
    <property type="project" value="UniProtKB-KW"/>
</dbReference>
<evidence type="ECO:0000256" key="7">
    <source>
        <dbReference type="ARBA" id="ARBA00038093"/>
    </source>
</evidence>
<feature type="non-terminal residue" evidence="9">
    <location>
        <position position="1"/>
    </location>
</feature>
<name>A0A2U3NFN2_9MYCO</name>
<keyword evidence="10" id="KW-1185">Reference proteome</keyword>
<dbReference type="HAMAP" id="MF_00265">
    <property type="entry name" value="VapC_Nob1"/>
    <property type="match status" value="1"/>
</dbReference>
<dbReference type="GO" id="GO:0046872">
    <property type="term" value="F:metal ion binding"/>
    <property type="evidence" value="ECO:0007669"/>
    <property type="project" value="UniProtKB-KW"/>
</dbReference>
<keyword evidence="2" id="KW-1277">Toxin-antitoxin system</keyword>
<evidence type="ECO:0000256" key="2">
    <source>
        <dbReference type="ARBA" id="ARBA00022649"/>
    </source>
</evidence>
<dbReference type="Proteomes" id="UP000241595">
    <property type="component" value="Unassembled WGS sequence"/>
</dbReference>
<evidence type="ECO:0000313" key="9">
    <source>
        <dbReference type="EMBL" id="SPM30356.1"/>
    </source>
</evidence>
<dbReference type="PANTHER" id="PTHR33653:SF1">
    <property type="entry name" value="RIBONUCLEASE VAPC2"/>
    <property type="match status" value="1"/>
</dbReference>
<evidence type="ECO:0000256" key="6">
    <source>
        <dbReference type="ARBA" id="ARBA00022842"/>
    </source>
</evidence>
<gene>
    <name evidence="9" type="ORF">MTAB308_3859</name>
</gene>
<dbReference type="InterPro" id="IPR050556">
    <property type="entry name" value="Type_II_TA_system_RNase"/>
</dbReference>
<dbReference type="STRING" id="1841859.GCA_900157385_03860"/>
<dbReference type="InterPro" id="IPR002716">
    <property type="entry name" value="PIN_dom"/>
</dbReference>
<keyword evidence="4" id="KW-0479">Metal-binding</keyword>
<accession>A0A2U3NFN2</accession>
<dbReference type="SUPFAM" id="SSF88723">
    <property type="entry name" value="PIN domain-like"/>
    <property type="match status" value="1"/>
</dbReference>
<organism evidence="9 10">
    <name type="scientific">Mycobacterium terramassiliense</name>
    <dbReference type="NCBI Taxonomy" id="1841859"/>
    <lineage>
        <taxon>Bacteria</taxon>
        <taxon>Bacillati</taxon>
        <taxon>Actinomycetota</taxon>
        <taxon>Actinomycetes</taxon>
        <taxon>Mycobacteriales</taxon>
        <taxon>Mycobacteriaceae</taxon>
        <taxon>Mycobacterium</taxon>
    </lineage>
</organism>
<keyword evidence="3" id="KW-0540">Nuclease</keyword>
<dbReference type="PANTHER" id="PTHR33653">
    <property type="entry name" value="RIBONUCLEASE VAPC2"/>
    <property type="match status" value="1"/>
</dbReference>
<dbReference type="Gene3D" id="3.40.50.1010">
    <property type="entry name" value="5'-nuclease"/>
    <property type="match status" value="1"/>
</dbReference>
<evidence type="ECO:0000313" key="10">
    <source>
        <dbReference type="Proteomes" id="UP000241595"/>
    </source>
</evidence>
<dbReference type="Pfam" id="PF01850">
    <property type="entry name" value="PIN"/>
    <property type="match status" value="1"/>
</dbReference>
<evidence type="ECO:0000256" key="5">
    <source>
        <dbReference type="ARBA" id="ARBA00022801"/>
    </source>
</evidence>
<dbReference type="GO" id="GO:0004540">
    <property type="term" value="F:RNA nuclease activity"/>
    <property type="evidence" value="ECO:0007669"/>
    <property type="project" value="InterPro"/>
</dbReference>
<evidence type="ECO:0000256" key="3">
    <source>
        <dbReference type="ARBA" id="ARBA00022722"/>
    </source>
</evidence>
<comment type="similarity">
    <text evidence="7">Belongs to the PINc/VapC protein family.</text>
</comment>
<evidence type="ECO:0000259" key="8">
    <source>
        <dbReference type="Pfam" id="PF01850"/>
    </source>
</evidence>
<evidence type="ECO:0000256" key="1">
    <source>
        <dbReference type="ARBA" id="ARBA00001946"/>
    </source>
</evidence>